<evidence type="ECO:0000259" key="2">
    <source>
        <dbReference type="PROSITE" id="PS50076"/>
    </source>
</evidence>
<dbReference type="AlphaFoldDB" id="A0A7L1H242"/>
<dbReference type="Gene3D" id="1.10.287.110">
    <property type="entry name" value="DnaJ domain"/>
    <property type="match status" value="1"/>
</dbReference>
<keyword evidence="4" id="KW-1185">Reference proteome</keyword>
<gene>
    <name evidence="3" type="primary">Dnajb6b</name>
    <name evidence="3" type="ORF">INDMAC_R03012</name>
</gene>
<comment type="caution">
    <text evidence="3">The sequence shown here is derived from an EMBL/GenBank/DDBJ whole genome shotgun (WGS) entry which is preliminary data.</text>
</comment>
<feature type="non-terminal residue" evidence="3">
    <location>
        <position position="195"/>
    </location>
</feature>
<evidence type="ECO:0000256" key="1">
    <source>
        <dbReference type="ARBA" id="ARBA00023186"/>
    </source>
</evidence>
<dbReference type="InterPro" id="IPR001623">
    <property type="entry name" value="DnaJ_domain"/>
</dbReference>
<dbReference type="GO" id="GO:0036503">
    <property type="term" value="P:ERAD pathway"/>
    <property type="evidence" value="ECO:0007669"/>
    <property type="project" value="TreeGrafter"/>
</dbReference>
<dbReference type="Pfam" id="PF00226">
    <property type="entry name" value="DnaJ"/>
    <property type="match status" value="1"/>
</dbReference>
<dbReference type="PROSITE" id="PS50076">
    <property type="entry name" value="DNAJ_2"/>
    <property type="match status" value="1"/>
</dbReference>
<dbReference type="PRINTS" id="PR00625">
    <property type="entry name" value="JDOMAIN"/>
</dbReference>
<dbReference type="GO" id="GO:0005789">
    <property type="term" value="C:endoplasmic reticulum membrane"/>
    <property type="evidence" value="ECO:0007669"/>
    <property type="project" value="TreeGrafter"/>
</dbReference>
<dbReference type="CDD" id="cd06257">
    <property type="entry name" value="DnaJ"/>
    <property type="match status" value="1"/>
</dbReference>
<dbReference type="SUPFAM" id="SSF46565">
    <property type="entry name" value="Chaperone J-domain"/>
    <property type="match status" value="1"/>
</dbReference>
<accession>A0A7L1H242</accession>
<sequence length="195" mass="22815">MVDYYAVLGLNRSASQDDVKKSYHQLALKWHPDKNPSNEMNAEKKFKEIAEAYTILSDPQKRLDYDRSVQESPASFYVFHEVFDGMEVRVHFFYDHFANMQNLYWRRERSSQLPPEFMEPFTPWNSFSPCEQFTSSFAEDISGAYDVRSVSTSTEEINGKKITFQKIIENGQERMELEEDGQLRSATINGIDHLK</sequence>
<dbReference type="GO" id="GO:0001671">
    <property type="term" value="F:ATPase activator activity"/>
    <property type="evidence" value="ECO:0007669"/>
    <property type="project" value="TreeGrafter"/>
</dbReference>
<protein>
    <submittedName>
        <fullName evidence="3">DNJ6B protein</fullName>
    </submittedName>
</protein>
<proteinExistence type="predicted"/>
<name>A0A7L1H242_9PICI</name>
<dbReference type="PANTHER" id="PTHR45168:SF3">
    <property type="entry name" value="DNAJ HEAT SHOCK PROTEIN FAMILY (HSP40) MEMBER B2"/>
    <property type="match status" value="1"/>
</dbReference>
<dbReference type="GO" id="GO:0005829">
    <property type="term" value="C:cytosol"/>
    <property type="evidence" value="ECO:0007669"/>
    <property type="project" value="TreeGrafter"/>
</dbReference>
<keyword evidence="1" id="KW-0143">Chaperone</keyword>
<evidence type="ECO:0000313" key="3">
    <source>
        <dbReference type="EMBL" id="NXN19586.1"/>
    </source>
</evidence>
<dbReference type="GO" id="GO:0042026">
    <property type="term" value="P:protein refolding"/>
    <property type="evidence" value="ECO:0007669"/>
    <property type="project" value="TreeGrafter"/>
</dbReference>
<dbReference type="GO" id="GO:0032436">
    <property type="term" value="P:positive regulation of proteasomal ubiquitin-dependent protein catabolic process"/>
    <property type="evidence" value="ECO:0007669"/>
    <property type="project" value="TreeGrafter"/>
</dbReference>
<feature type="domain" description="J" evidence="2">
    <location>
        <begin position="3"/>
        <end position="69"/>
    </location>
</feature>
<organism evidence="3 4">
    <name type="scientific">Indicator maculatus</name>
    <name type="common">spotted honeyguide</name>
    <dbReference type="NCBI Taxonomy" id="545262"/>
    <lineage>
        <taxon>Eukaryota</taxon>
        <taxon>Metazoa</taxon>
        <taxon>Chordata</taxon>
        <taxon>Craniata</taxon>
        <taxon>Vertebrata</taxon>
        <taxon>Euteleostomi</taxon>
        <taxon>Archelosauria</taxon>
        <taxon>Archosauria</taxon>
        <taxon>Dinosauria</taxon>
        <taxon>Saurischia</taxon>
        <taxon>Theropoda</taxon>
        <taxon>Coelurosauria</taxon>
        <taxon>Aves</taxon>
        <taxon>Neognathae</taxon>
        <taxon>Neoaves</taxon>
        <taxon>Telluraves</taxon>
        <taxon>Coraciimorphae</taxon>
        <taxon>Piciformes</taxon>
        <taxon>Indicatoridae</taxon>
        <taxon>Indicator</taxon>
    </lineage>
</organism>
<dbReference type="GO" id="GO:0051082">
    <property type="term" value="F:unfolded protein binding"/>
    <property type="evidence" value="ECO:0007669"/>
    <property type="project" value="InterPro"/>
</dbReference>
<dbReference type="InterPro" id="IPR043183">
    <property type="entry name" value="DNJB2/6-like"/>
</dbReference>
<feature type="non-terminal residue" evidence="3">
    <location>
        <position position="1"/>
    </location>
</feature>
<dbReference type="GO" id="GO:0030544">
    <property type="term" value="F:Hsp70 protein binding"/>
    <property type="evidence" value="ECO:0007669"/>
    <property type="project" value="InterPro"/>
</dbReference>
<dbReference type="Proteomes" id="UP000557230">
    <property type="component" value="Unassembled WGS sequence"/>
</dbReference>
<evidence type="ECO:0000313" key="4">
    <source>
        <dbReference type="Proteomes" id="UP000557230"/>
    </source>
</evidence>
<dbReference type="SMART" id="SM00271">
    <property type="entry name" value="DnaJ"/>
    <property type="match status" value="1"/>
</dbReference>
<dbReference type="PANTHER" id="PTHR45168">
    <property type="entry name" value="DNAJ HOMOLOG SUBFAMILY B MEMBER 2"/>
    <property type="match status" value="1"/>
</dbReference>
<dbReference type="EMBL" id="VXBD01015316">
    <property type="protein sequence ID" value="NXN19586.1"/>
    <property type="molecule type" value="Genomic_DNA"/>
</dbReference>
<dbReference type="InterPro" id="IPR036869">
    <property type="entry name" value="J_dom_sf"/>
</dbReference>
<reference evidence="3 4" key="1">
    <citation type="submission" date="2019-09" db="EMBL/GenBank/DDBJ databases">
        <title>Bird 10,000 Genomes (B10K) Project - Family phase.</title>
        <authorList>
            <person name="Zhang G."/>
        </authorList>
    </citation>
    <scope>NUCLEOTIDE SEQUENCE [LARGE SCALE GENOMIC DNA]</scope>
    <source>
        <strain evidence="3">B10K-DU-001-78</strain>
        <tissue evidence="3">Muscle</tissue>
    </source>
</reference>
<dbReference type="OrthoDB" id="10250354at2759"/>